<dbReference type="RefSeq" id="WP_183594115.1">
    <property type="nucleotide sequence ID" value="NZ_JACHWR010000003.1"/>
</dbReference>
<evidence type="ECO:0000256" key="1">
    <source>
        <dbReference type="SAM" id="SignalP"/>
    </source>
</evidence>
<gene>
    <name evidence="2" type="ORF">FHU40_004059</name>
</gene>
<proteinExistence type="predicted"/>
<name>A0A7W4Z2T2_9ACTN</name>
<keyword evidence="3" id="KW-1185">Reference proteome</keyword>
<reference evidence="2 3" key="1">
    <citation type="submission" date="2020-08" db="EMBL/GenBank/DDBJ databases">
        <title>Sequencing the genomes of 1000 actinobacteria strains.</title>
        <authorList>
            <person name="Klenk H.-P."/>
        </authorList>
    </citation>
    <scope>NUCLEOTIDE SEQUENCE [LARGE SCALE GENOMIC DNA]</scope>
    <source>
        <strain evidence="2 3">DSM 105498</strain>
    </source>
</reference>
<keyword evidence="1" id="KW-0732">Signal</keyword>
<protein>
    <submittedName>
        <fullName evidence="2">Uncharacterized protein</fullName>
    </submittedName>
</protein>
<feature type="signal peptide" evidence="1">
    <location>
        <begin position="1"/>
        <end position="26"/>
    </location>
</feature>
<dbReference type="EMBL" id="JACHWR010000003">
    <property type="protein sequence ID" value="MBB3044222.1"/>
    <property type="molecule type" value="Genomic_DNA"/>
</dbReference>
<evidence type="ECO:0000313" key="2">
    <source>
        <dbReference type="EMBL" id="MBB3044222.1"/>
    </source>
</evidence>
<sequence>MLRKLTASSVCMAVAAFAGLSMPALSPASGIAPDGRIHVDRRGVLYEGCNDVDYSWSINLPYGAASWSMTVTLEGPDGTEVDSDYEYDNHGGYGSGSFQICDWEEPGRYYIDVDASYLDEDYDERFLWVDAPSFSMKRPKSRTQISVHPTRNLHRGQLVTMKVTSRGQKPYGYFRLPYVNVVIQVRHGSGAWRNIRWTKSITGRNGTATIRGKYTGRVAVRARTVGGGAYKSSNSRVIHLR</sequence>
<feature type="chain" id="PRO_5039729034" evidence="1">
    <location>
        <begin position="27"/>
        <end position="241"/>
    </location>
</feature>
<dbReference type="Proteomes" id="UP000589626">
    <property type="component" value="Unassembled WGS sequence"/>
</dbReference>
<evidence type="ECO:0000313" key="3">
    <source>
        <dbReference type="Proteomes" id="UP000589626"/>
    </source>
</evidence>
<accession>A0A7W4Z2T2</accession>
<organism evidence="2 3">
    <name type="scientific">Nocardioides soli</name>
    <dbReference type="NCBI Taxonomy" id="1036020"/>
    <lineage>
        <taxon>Bacteria</taxon>
        <taxon>Bacillati</taxon>
        <taxon>Actinomycetota</taxon>
        <taxon>Actinomycetes</taxon>
        <taxon>Propionibacteriales</taxon>
        <taxon>Nocardioidaceae</taxon>
        <taxon>Nocardioides</taxon>
    </lineage>
</organism>
<comment type="caution">
    <text evidence="2">The sequence shown here is derived from an EMBL/GenBank/DDBJ whole genome shotgun (WGS) entry which is preliminary data.</text>
</comment>
<dbReference type="AlphaFoldDB" id="A0A7W4Z2T2"/>